<keyword evidence="2" id="KW-1185">Reference proteome</keyword>
<proteinExistence type="predicted"/>
<dbReference type="RefSeq" id="WP_184218369.1">
    <property type="nucleotide sequence ID" value="NZ_JACHMD010000001.1"/>
</dbReference>
<protein>
    <submittedName>
        <fullName evidence="1">Uncharacterized protein</fullName>
    </submittedName>
</protein>
<comment type="caution">
    <text evidence="1">The sequence shown here is derived from an EMBL/GenBank/DDBJ whole genome shotgun (WGS) entry which is preliminary data.</text>
</comment>
<reference evidence="1 2" key="1">
    <citation type="submission" date="2020-08" db="EMBL/GenBank/DDBJ databases">
        <title>Sequencing the genomes of 1000 actinobacteria strains.</title>
        <authorList>
            <person name="Klenk H.-P."/>
        </authorList>
    </citation>
    <scope>NUCLEOTIDE SEQUENCE [LARGE SCALE GENOMIC DNA]</scope>
    <source>
        <strain evidence="1 2">DSM 24947</strain>
    </source>
</reference>
<gene>
    <name evidence="1" type="ORF">BKA24_002353</name>
</gene>
<organism evidence="1 2">
    <name type="scientific">Microbacterium marinum</name>
    <dbReference type="NCBI Taxonomy" id="421115"/>
    <lineage>
        <taxon>Bacteria</taxon>
        <taxon>Bacillati</taxon>
        <taxon>Actinomycetota</taxon>
        <taxon>Actinomycetes</taxon>
        <taxon>Micrococcales</taxon>
        <taxon>Microbacteriaceae</taxon>
        <taxon>Microbacterium</taxon>
    </lineage>
</organism>
<dbReference type="Proteomes" id="UP000573729">
    <property type="component" value="Unassembled WGS sequence"/>
</dbReference>
<accession>A0A7W7FLQ6</accession>
<evidence type="ECO:0000313" key="2">
    <source>
        <dbReference type="Proteomes" id="UP000573729"/>
    </source>
</evidence>
<dbReference type="AlphaFoldDB" id="A0A7W7FLQ6"/>
<dbReference type="EMBL" id="JACHMD010000001">
    <property type="protein sequence ID" value="MBB4667644.1"/>
    <property type="molecule type" value="Genomic_DNA"/>
</dbReference>
<evidence type="ECO:0000313" key="1">
    <source>
        <dbReference type="EMBL" id="MBB4667644.1"/>
    </source>
</evidence>
<name>A0A7W7FLQ6_9MICO</name>
<sequence>MAIARLHGGPLDGQVIPVEGELTDRLILPYSETQVVYERAGADENTGEGDGPTSAQFHFVEAEGDIDPSADERDDRITGDI</sequence>